<evidence type="ECO:0000313" key="3">
    <source>
        <dbReference type="Proteomes" id="UP000887578"/>
    </source>
</evidence>
<keyword evidence="1" id="KW-1015">Disulfide bond</keyword>
<dbReference type="AlphaFoldDB" id="A0A914QSC4"/>
<dbReference type="Proteomes" id="UP000887578">
    <property type="component" value="Unplaced"/>
</dbReference>
<evidence type="ECO:0000313" key="4">
    <source>
        <dbReference type="WBParaSite" id="PDA_v2.g30315.t1"/>
    </source>
</evidence>
<organism evidence="3 4">
    <name type="scientific">Panagrolaimus davidi</name>
    <dbReference type="NCBI Taxonomy" id="227884"/>
    <lineage>
        <taxon>Eukaryota</taxon>
        <taxon>Metazoa</taxon>
        <taxon>Ecdysozoa</taxon>
        <taxon>Nematoda</taxon>
        <taxon>Chromadorea</taxon>
        <taxon>Rhabditida</taxon>
        <taxon>Tylenchina</taxon>
        <taxon>Panagrolaimomorpha</taxon>
        <taxon>Panagrolaimoidea</taxon>
        <taxon>Panagrolaimidae</taxon>
        <taxon>Panagrolaimus</taxon>
    </lineage>
</organism>
<dbReference type="PROSITE" id="PS00615">
    <property type="entry name" value="C_TYPE_LECTIN_1"/>
    <property type="match status" value="1"/>
</dbReference>
<keyword evidence="3" id="KW-1185">Reference proteome</keyword>
<dbReference type="SMART" id="SM00034">
    <property type="entry name" value="CLECT"/>
    <property type="match status" value="2"/>
</dbReference>
<accession>A0A914QSC4</accession>
<dbReference type="CDD" id="cd00037">
    <property type="entry name" value="CLECT"/>
    <property type="match status" value="2"/>
</dbReference>
<dbReference type="PROSITE" id="PS50041">
    <property type="entry name" value="C_TYPE_LECTIN_2"/>
    <property type="match status" value="2"/>
</dbReference>
<proteinExistence type="predicted"/>
<dbReference type="SUPFAM" id="SSF56436">
    <property type="entry name" value="C-type lectin-like"/>
    <property type="match status" value="2"/>
</dbReference>
<dbReference type="InterPro" id="IPR050111">
    <property type="entry name" value="C-type_lectin/snaclec_domain"/>
</dbReference>
<sequence>MSYGDKCPAGTFHYGSNCIYFMTNETDFKNAELECNNLGAHLISIHDLFTDSVLGYPPNVGEFWIGGIKKNGTWTWTDGTPFDFADWKQGQPKNDSSDAQCIMFSTNGFWYSKDCKESHGFICSVPTSLEPISCDDDWKYSNETGYCYESYPNGNLSSAEKSCRRVGAHLVSIHSKAENDFTGSWFHIDGPFHRRLYNWIGLYRQNKSSEWKWTDGTPFDYANWGADSPRPDQNCVTQISDSPFTFTSVDCNNTSFGFLCKKLPMKNRK</sequence>
<evidence type="ECO:0000256" key="1">
    <source>
        <dbReference type="ARBA" id="ARBA00023157"/>
    </source>
</evidence>
<dbReference type="InterPro" id="IPR016187">
    <property type="entry name" value="CTDL_fold"/>
</dbReference>
<reference evidence="4" key="1">
    <citation type="submission" date="2022-11" db="UniProtKB">
        <authorList>
            <consortium name="WormBaseParasite"/>
        </authorList>
    </citation>
    <scope>IDENTIFICATION</scope>
</reference>
<dbReference type="Gene3D" id="3.10.100.10">
    <property type="entry name" value="Mannose-Binding Protein A, subunit A"/>
    <property type="match status" value="2"/>
</dbReference>
<dbReference type="InterPro" id="IPR001304">
    <property type="entry name" value="C-type_lectin-like"/>
</dbReference>
<evidence type="ECO:0000259" key="2">
    <source>
        <dbReference type="PROSITE" id="PS50041"/>
    </source>
</evidence>
<dbReference type="InterPro" id="IPR016186">
    <property type="entry name" value="C-type_lectin-like/link_sf"/>
</dbReference>
<feature type="domain" description="C-type lectin" evidence="2">
    <location>
        <begin position="14"/>
        <end position="124"/>
    </location>
</feature>
<name>A0A914QSC4_9BILA</name>
<dbReference type="PANTHER" id="PTHR22803">
    <property type="entry name" value="MANNOSE, PHOSPHOLIPASE, LECTIN RECEPTOR RELATED"/>
    <property type="match status" value="1"/>
</dbReference>
<protein>
    <submittedName>
        <fullName evidence="4">C-type lectin domain-containing protein</fullName>
    </submittedName>
</protein>
<feature type="domain" description="C-type lectin" evidence="2">
    <location>
        <begin position="143"/>
        <end position="252"/>
    </location>
</feature>
<dbReference type="WBParaSite" id="PDA_v2.g30315.t1">
    <property type="protein sequence ID" value="PDA_v2.g30315.t1"/>
    <property type="gene ID" value="PDA_v2.g30315"/>
</dbReference>
<dbReference type="Pfam" id="PF00059">
    <property type="entry name" value="Lectin_C"/>
    <property type="match status" value="2"/>
</dbReference>
<dbReference type="InterPro" id="IPR018378">
    <property type="entry name" value="C-type_lectin_CS"/>
</dbReference>